<feature type="binding site" evidence="2">
    <location>
        <position position="107"/>
    </location>
    <ligand>
        <name>Mn(2+)</name>
        <dbReference type="ChEBI" id="CHEBI:29035"/>
        <label>2</label>
    </ligand>
</feature>
<dbReference type="PANTHER" id="PTHR11014:SF63">
    <property type="entry name" value="METALLOPEPTIDASE, PUTATIVE (AFU_ORTHOLOGUE AFUA_6G09600)-RELATED"/>
    <property type="match status" value="1"/>
</dbReference>
<organism evidence="4 5">
    <name type="scientific">Metallumcola ferriviriculae</name>
    <dbReference type="NCBI Taxonomy" id="3039180"/>
    <lineage>
        <taxon>Bacteria</taxon>
        <taxon>Bacillati</taxon>
        <taxon>Bacillota</taxon>
        <taxon>Clostridia</taxon>
        <taxon>Neomoorellales</taxon>
        <taxon>Desulfitibacteraceae</taxon>
        <taxon>Metallumcola</taxon>
    </lineage>
</organism>
<sequence>MDYIKDRSILELTESIKSDLISLRRDFHMHPELGMEEHRTSKIIGDILENLGIKVQRNVANTGVVGLLEGEMKGKTIALRADIDALPIEDAKGVEYASTISGKMHACGHDAHTAILLGTAMILSKMRDKLLGNVLFIFQPAEETVGGAAPMIKEGVLKNPKVDAIFGLHMASDIETGKIGVKHGISNASSNEFEIEIDGKSTHGATPHLGIDAIIISARVINGLQTVITRQIDPTENALLTVGTINGGTQSNIISDKVYMTGTIRTFSLGLSDIISSKIKKLLEGITESMGGNFILKINRGYPPLYNHSEMVELVESAAKEIIGCENIINIQKPRLGAEDFAYYVQEVPGAFWRLGCKDPKSNIELSDHSSDFDIDEDALSIGVAMHIRTVLKFLG</sequence>
<dbReference type="KEGG" id="dbc:MFMK1_003245"/>
<dbReference type="NCBIfam" id="TIGR01891">
    <property type="entry name" value="amidohydrolases"/>
    <property type="match status" value="1"/>
</dbReference>
<keyword evidence="2" id="KW-0479">Metal-binding</keyword>
<keyword evidence="5" id="KW-1185">Reference proteome</keyword>
<keyword evidence="1" id="KW-0378">Hydrolase</keyword>
<reference evidence="4 5" key="1">
    <citation type="submission" date="2023-04" db="EMBL/GenBank/DDBJ databases">
        <authorList>
            <person name="Hsu D."/>
        </authorList>
    </citation>
    <scope>NUCLEOTIDE SEQUENCE [LARGE SCALE GENOMIC DNA]</scope>
    <source>
        <strain evidence="4 5">MK1</strain>
    </source>
</reference>
<dbReference type="InterPro" id="IPR017439">
    <property type="entry name" value="Amidohydrolase"/>
</dbReference>
<feature type="binding site" evidence="2">
    <location>
        <position position="143"/>
    </location>
    <ligand>
        <name>Mn(2+)</name>
        <dbReference type="ChEBI" id="CHEBI:29035"/>
        <label>2</label>
    </ligand>
</feature>
<dbReference type="Gene3D" id="3.40.630.10">
    <property type="entry name" value="Zn peptidases"/>
    <property type="match status" value="1"/>
</dbReference>
<dbReference type="Pfam" id="PF01546">
    <property type="entry name" value="Peptidase_M20"/>
    <property type="match status" value="1"/>
</dbReference>
<dbReference type="Pfam" id="PF07687">
    <property type="entry name" value="M20_dimer"/>
    <property type="match status" value="1"/>
</dbReference>
<gene>
    <name evidence="4" type="ORF">MFMK1_003245</name>
</gene>
<dbReference type="GO" id="GO:0046872">
    <property type="term" value="F:metal ion binding"/>
    <property type="evidence" value="ECO:0007669"/>
    <property type="project" value="UniProtKB-KW"/>
</dbReference>
<dbReference type="EMBL" id="CP121694">
    <property type="protein sequence ID" value="WRO23386.1"/>
    <property type="molecule type" value="Genomic_DNA"/>
</dbReference>
<dbReference type="InterPro" id="IPR011650">
    <property type="entry name" value="Peptidase_M20_dimer"/>
</dbReference>
<dbReference type="SUPFAM" id="SSF53187">
    <property type="entry name" value="Zn-dependent exopeptidases"/>
    <property type="match status" value="1"/>
</dbReference>
<feature type="binding site" evidence="2">
    <location>
        <position position="169"/>
    </location>
    <ligand>
        <name>Mn(2+)</name>
        <dbReference type="ChEBI" id="CHEBI:29035"/>
        <label>2</label>
    </ligand>
</feature>
<dbReference type="PANTHER" id="PTHR11014">
    <property type="entry name" value="PEPTIDASE M20 FAMILY MEMBER"/>
    <property type="match status" value="1"/>
</dbReference>
<evidence type="ECO:0000313" key="5">
    <source>
        <dbReference type="Proteomes" id="UP001329915"/>
    </source>
</evidence>
<dbReference type="GO" id="GO:0050118">
    <property type="term" value="F:N-acetyldiaminopimelate deacetylase activity"/>
    <property type="evidence" value="ECO:0007669"/>
    <property type="project" value="UniProtKB-ARBA"/>
</dbReference>
<dbReference type="FunFam" id="3.30.70.360:FF:000001">
    <property type="entry name" value="N-acetyldiaminopimelate deacetylase"/>
    <property type="match status" value="1"/>
</dbReference>
<evidence type="ECO:0000256" key="2">
    <source>
        <dbReference type="PIRSR" id="PIRSR005962-1"/>
    </source>
</evidence>
<accession>A0AAU0USW2</accession>
<comment type="cofactor">
    <cofactor evidence="2">
        <name>Mn(2+)</name>
        <dbReference type="ChEBI" id="CHEBI:29035"/>
    </cofactor>
    <text evidence="2">The Mn(2+) ion enhances activity.</text>
</comment>
<proteinExistence type="predicted"/>
<dbReference type="PIRSF" id="PIRSF005962">
    <property type="entry name" value="Pept_M20D_amidohydro"/>
    <property type="match status" value="1"/>
</dbReference>
<dbReference type="RefSeq" id="WP_366922772.1">
    <property type="nucleotide sequence ID" value="NZ_CP121694.1"/>
</dbReference>
<dbReference type="GO" id="GO:0019877">
    <property type="term" value="P:diaminopimelate biosynthetic process"/>
    <property type="evidence" value="ECO:0007669"/>
    <property type="project" value="UniProtKB-ARBA"/>
</dbReference>
<evidence type="ECO:0000256" key="1">
    <source>
        <dbReference type="ARBA" id="ARBA00022801"/>
    </source>
</evidence>
<feature type="binding site" evidence="2">
    <location>
        <position position="109"/>
    </location>
    <ligand>
        <name>Mn(2+)</name>
        <dbReference type="ChEBI" id="CHEBI:29035"/>
        <label>2</label>
    </ligand>
</feature>
<name>A0AAU0USW2_9FIRM</name>
<evidence type="ECO:0000259" key="3">
    <source>
        <dbReference type="Pfam" id="PF07687"/>
    </source>
</evidence>
<keyword evidence="2" id="KW-0464">Manganese</keyword>
<dbReference type="AlphaFoldDB" id="A0AAU0USW2"/>
<dbReference type="InterPro" id="IPR036264">
    <property type="entry name" value="Bact_exopeptidase_dim_dom"/>
</dbReference>
<dbReference type="SUPFAM" id="SSF55031">
    <property type="entry name" value="Bacterial exopeptidase dimerisation domain"/>
    <property type="match status" value="1"/>
</dbReference>
<protein>
    <submittedName>
        <fullName evidence="4">M20 family metallopeptidase</fullName>
    </submittedName>
</protein>
<feature type="domain" description="Peptidase M20 dimerisation" evidence="3">
    <location>
        <begin position="189"/>
        <end position="284"/>
    </location>
</feature>
<dbReference type="Proteomes" id="UP001329915">
    <property type="component" value="Chromosome"/>
</dbReference>
<dbReference type="CDD" id="cd03886">
    <property type="entry name" value="M20_Acy1"/>
    <property type="match status" value="1"/>
</dbReference>
<dbReference type="Gene3D" id="3.30.70.360">
    <property type="match status" value="1"/>
</dbReference>
<dbReference type="InterPro" id="IPR002933">
    <property type="entry name" value="Peptidase_M20"/>
</dbReference>
<feature type="binding site" evidence="2">
    <location>
        <position position="369"/>
    </location>
    <ligand>
        <name>Mn(2+)</name>
        <dbReference type="ChEBI" id="CHEBI:29035"/>
        <label>2</label>
    </ligand>
</feature>
<evidence type="ECO:0000313" key="4">
    <source>
        <dbReference type="EMBL" id="WRO23386.1"/>
    </source>
</evidence>